<dbReference type="AlphaFoldDB" id="A0A9X2G694"/>
<comment type="caution">
    <text evidence="2">The sequence shown here is derived from an EMBL/GenBank/DDBJ whole genome shotgun (WGS) entry which is preliminary data.</text>
</comment>
<organism evidence="2 3">
    <name type="scientific">Promicromonospora thailandica</name>
    <dbReference type="NCBI Taxonomy" id="765201"/>
    <lineage>
        <taxon>Bacteria</taxon>
        <taxon>Bacillati</taxon>
        <taxon>Actinomycetota</taxon>
        <taxon>Actinomycetes</taxon>
        <taxon>Micrococcales</taxon>
        <taxon>Promicromonosporaceae</taxon>
        <taxon>Promicromonospora</taxon>
    </lineage>
</organism>
<gene>
    <name evidence="2" type="ORF">APR03_003786</name>
</gene>
<evidence type="ECO:0000256" key="1">
    <source>
        <dbReference type="SAM" id="Phobius"/>
    </source>
</evidence>
<feature type="transmembrane region" description="Helical" evidence="1">
    <location>
        <begin position="207"/>
        <end position="228"/>
    </location>
</feature>
<feature type="transmembrane region" description="Helical" evidence="1">
    <location>
        <begin position="100"/>
        <end position="118"/>
    </location>
</feature>
<reference evidence="2" key="1">
    <citation type="submission" date="2022-06" db="EMBL/GenBank/DDBJ databases">
        <title>Genomic Encyclopedia of Archaeal and Bacterial Type Strains, Phase II (KMG-II): from individual species to whole genera.</title>
        <authorList>
            <person name="Goeker M."/>
        </authorList>
    </citation>
    <scope>NUCLEOTIDE SEQUENCE</scope>
    <source>
        <strain evidence="2">DSM 26652</strain>
    </source>
</reference>
<feature type="transmembrane region" description="Helical" evidence="1">
    <location>
        <begin position="234"/>
        <end position="254"/>
    </location>
</feature>
<accession>A0A9X2G694</accession>
<protein>
    <submittedName>
        <fullName evidence="2">Uncharacterized protein</fullName>
    </submittedName>
</protein>
<keyword evidence="3" id="KW-1185">Reference proteome</keyword>
<dbReference type="EMBL" id="JAMTCS010000012">
    <property type="protein sequence ID" value="MCP2266420.1"/>
    <property type="molecule type" value="Genomic_DNA"/>
</dbReference>
<proteinExistence type="predicted"/>
<evidence type="ECO:0000313" key="2">
    <source>
        <dbReference type="EMBL" id="MCP2266420.1"/>
    </source>
</evidence>
<feature type="transmembrane region" description="Helical" evidence="1">
    <location>
        <begin position="74"/>
        <end position="93"/>
    </location>
</feature>
<keyword evidence="1" id="KW-1133">Transmembrane helix</keyword>
<feature type="transmembrane region" description="Helical" evidence="1">
    <location>
        <begin position="157"/>
        <end position="176"/>
    </location>
</feature>
<dbReference type="Proteomes" id="UP001139493">
    <property type="component" value="Unassembled WGS sequence"/>
</dbReference>
<keyword evidence="1" id="KW-0472">Membrane</keyword>
<keyword evidence="1" id="KW-0812">Transmembrane</keyword>
<sequence>MLHVLFLVTTMLVSARDGRMTLLLPGGQEAPIEGTGTDSGKLWVVSVSTRAVTTAALAAVVAAASYVQPRPLPLAAAVVVLVVLVALGWPSLLRLPAPGSTRLVVALCGVGGAAVTYLTPGEPVLRHLPIVLAGAVVLAFVAQMLRRDGRPQLTESVSGTVAGVVSAVAASGWIAAARSDAGAALVVTSAVALAVAAAVSALPLRGWVALGVSAAAAVVVGGGAGTLLPNIDTVSGLWSGLVAGLVVGALHLLLERLPTRGARLAGLSASTLPVAVCGILVFVVGRMVIL</sequence>
<feature type="transmembrane region" description="Helical" evidence="1">
    <location>
        <begin position="266"/>
        <end position="289"/>
    </location>
</feature>
<evidence type="ECO:0000313" key="3">
    <source>
        <dbReference type="Proteomes" id="UP001139493"/>
    </source>
</evidence>
<feature type="transmembrane region" description="Helical" evidence="1">
    <location>
        <begin position="182"/>
        <end position="202"/>
    </location>
</feature>
<feature type="transmembrane region" description="Helical" evidence="1">
    <location>
        <begin position="124"/>
        <end position="145"/>
    </location>
</feature>
<name>A0A9X2G694_9MICO</name>